<dbReference type="GO" id="GO:0061355">
    <property type="term" value="P:Wnt protein secretion"/>
    <property type="evidence" value="ECO:0007669"/>
    <property type="project" value="TreeGrafter"/>
</dbReference>
<feature type="transmembrane region" description="Helical" evidence="12">
    <location>
        <begin position="486"/>
        <end position="504"/>
    </location>
</feature>
<comment type="caution">
    <text evidence="13">The sequence shown here is derived from an EMBL/GenBank/DDBJ whole genome shotgun (WGS) entry which is preliminary data.</text>
</comment>
<dbReference type="EC" id="2.3.1.250" evidence="9"/>
<keyword evidence="4 12" id="KW-0812">Transmembrane</keyword>
<keyword evidence="3" id="KW-0879">Wnt signaling pathway</keyword>
<dbReference type="OrthoDB" id="5968863at2759"/>
<feature type="transmembrane region" description="Helical" evidence="12">
    <location>
        <begin position="113"/>
        <end position="142"/>
    </location>
</feature>
<comment type="subcellular location">
    <subcellularLocation>
        <location evidence="1">Membrane</location>
        <topology evidence="1">Multi-pass membrane protein</topology>
    </subcellularLocation>
</comment>
<evidence type="ECO:0000256" key="7">
    <source>
        <dbReference type="ARBA" id="ARBA00023315"/>
    </source>
</evidence>
<keyword evidence="14" id="KW-1185">Reference proteome</keyword>
<evidence type="ECO:0000313" key="14">
    <source>
        <dbReference type="Proteomes" id="UP000593567"/>
    </source>
</evidence>
<evidence type="ECO:0000313" key="13">
    <source>
        <dbReference type="EMBL" id="KAF6027555.1"/>
    </source>
</evidence>
<dbReference type="GO" id="GO:0016020">
    <property type="term" value="C:membrane"/>
    <property type="evidence" value="ECO:0007669"/>
    <property type="project" value="UniProtKB-SubCell"/>
</dbReference>
<evidence type="ECO:0000256" key="9">
    <source>
        <dbReference type="ARBA" id="ARBA00038867"/>
    </source>
</evidence>
<organism evidence="13 14">
    <name type="scientific">Bugula neritina</name>
    <name type="common">Brown bryozoan</name>
    <name type="synonym">Sertularia neritina</name>
    <dbReference type="NCBI Taxonomy" id="10212"/>
    <lineage>
        <taxon>Eukaryota</taxon>
        <taxon>Metazoa</taxon>
        <taxon>Spiralia</taxon>
        <taxon>Lophotrochozoa</taxon>
        <taxon>Bryozoa</taxon>
        <taxon>Gymnolaemata</taxon>
        <taxon>Cheilostomatida</taxon>
        <taxon>Flustrina</taxon>
        <taxon>Buguloidea</taxon>
        <taxon>Bugulidae</taxon>
        <taxon>Bugula</taxon>
    </lineage>
</organism>
<dbReference type="EMBL" id="VXIV02002070">
    <property type="protein sequence ID" value="KAF6027555.1"/>
    <property type="molecule type" value="Genomic_DNA"/>
</dbReference>
<dbReference type="GO" id="GO:0017147">
    <property type="term" value="F:Wnt-protein binding"/>
    <property type="evidence" value="ECO:0007669"/>
    <property type="project" value="TreeGrafter"/>
</dbReference>
<sequence>MGEFSLLDDYQYAFPEDFYDETGEIDMQKLMELLEANPELMEQFQEMYEDDDTYLPADDYVYTSLPTLQDTYTDCILPNMSSALESIAPLLAACVLCSIITRCSTSTRPLSHILYSLLGLLVLYRFFQENILILVMYTTIACGLIQSKFLRTRLAVISSLFSLVYVIACEFLISPERWHNVRGAQMILSMKVISLSIDLSNEKVKSTSIPTTLSYLLHPGNVIFGPWIPYQYYIDSVSSLRGLLDWEWMVQIYKSCLLSGAYLLWSSCIASYILPHFTIQYGRWAEAYREAQSFRFSHYFVCSLSEMTLLLSGVASFSSAGELTSHTKVSQPINIELPRSLVEVVTSWNLPMHKWLKNYVFKVVKPSQGVLTAIFATYMASSLLHGLNFQLAAVLLSLGFYSYTEHSLRHTLANTFNLCVEAKKCLGNPCPHRYGHYDKFSVMVNVSFTCLAMYHLAYLGVMFDTSETEQERGYSMLHTLSKWENLGYSSHMVALCTYCFYWLIK</sequence>
<keyword evidence="5 12" id="KW-1133">Transmembrane helix</keyword>
<accession>A0A7J7JN85</accession>
<gene>
    <name evidence="13" type="ORF">EB796_014136</name>
</gene>
<evidence type="ECO:0000256" key="8">
    <source>
        <dbReference type="ARBA" id="ARBA00038269"/>
    </source>
</evidence>
<dbReference type="PANTHER" id="PTHR13906">
    <property type="entry name" value="PORCUPINE"/>
    <property type="match status" value="1"/>
</dbReference>
<dbReference type="AlphaFoldDB" id="A0A7J7JN85"/>
<feature type="transmembrane region" description="Helical" evidence="12">
    <location>
        <begin position="252"/>
        <end position="275"/>
    </location>
</feature>
<evidence type="ECO:0000256" key="4">
    <source>
        <dbReference type="ARBA" id="ARBA00022692"/>
    </source>
</evidence>
<dbReference type="GO" id="GO:0005783">
    <property type="term" value="C:endoplasmic reticulum"/>
    <property type="evidence" value="ECO:0007669"/>
    <property type="project" value="TreeGrafter"/>
</dbReference>
<dbReference type="GO" id="GO:1990698">
    <property type="term" value="F:palmitoleoyltransferase activity"/>
    <property type="evidence" value="ECO:0007669"/>
    <property type="project" value="UniProtKB-EC"/>
</dbReference>
<evidence type="ECO:0000256" key="5">
    <source>
        <dbReference type="ARBA" id="ARBA00022989"/>
    </source>
</evidence>
<dbReference type="InterPro" id="IPR004299">
    <property type="entry name" value="MBOAT_fam"/>
</dbReference>
<evidence type="ECO:0000256" key="6">
    <source>
        <dbReference type="ARBA" id="ARBA00023136"/>
    </source>
</evidence>
<evidence type="ECO:0000256" key="3">
    <source>
        <dbReference type="ARBA" id="ARBA00022687"/>
    </source>
</evidence>
<feature type="transmembrane region" description="Helical" evidence="12">
    <location>
        <begin position="154"/>
        <end position="173"/>
    </location>
</feature>
<keyword evidence="7" id="KW-0012">Acyltransferase</keyword>
<reference evidence="13" key="1">
    <citation type="submission" date="2020-06" db="EMBL/GenBank/DDBJ databases">
        <title>Draft genome of Bugula neritina, a colonial animal packing powerful symbionts and potential medicines.</title>
        <authorList>
            <person name="Rayko M."/>
        </authorList>
    </citation>
    <scope>NUCLEOTIDE SEQUENCE [LARGE SCALE GENOMIC DNA]</scope>
    <source>
        <strain evidence="13">Kwan_BN1</strain>
    </source>
</reference>
<comment type="catalytic activity">
    <reaction evidence="11">
        <text>[Wnt protein]-L-serine + (9Z)-hexadecenoyl-CoA = [Wnt protein]-O-(9Z)-hexadecenoyl-L-serine + CoA</text>
        <dbReference type="Rhea" id="RHEA:45336"/>
        <dbReference type="Rhea" id="RHEA-COMP:11170"/>
        <dbReference type="Rhea" id="RHEA-COMP:11171"/>
        <dbReference type="ChEBI" id="CHEBI:29999"/>
        <dbReference type="ChEBI" id="CHEBI:57287"/>
        <dbReference type="ChEBI" id="CHEBI:61540"/>
        <dbReference type="ChEBI" id="CHEBI:85189"/>
        <dbReference type="EC" id="2.3.1.250"/>
    </reaction>
</comment>
<keyword evidence="2" id="KW-0808">Transferase</keyword>
<feature type="transmembrane region" description="Helical" evidence="12">
    <location>
        <begin position="442"/>
        <end position="463"/>
    </location>
</feature>
<proteinExistence type="inferred from homology"/>
<dbReference type="PANTHER" id="PTHR13906:SF12">
    <property type="entry name" value="PROTEIN-SERINE O-PALMITOLEOYLTRANSFERASE PORCUPINE"/>
    <property type="match status" value="1"/>
</dbReference>
<dbReference type="Pfam" id="PF03062">
    <property type="entry name" value="MBOAT"/>
    <property type="match status" value="1"/>
</dbReference>
<protein>
    <recommendedName>
        <fullName evidence="10">Protein-serine O-palmitoleoyltransferase porcupine</fullName>
        <ecNumber evidence="9">2.3.1.250</ecNumber>
    </recommendedName>
</protein>
<comment type="similarity">
    <text evidence="8">Belongs to the membrane-bound acyltransferase family. Porcupine subfamily.</text>
</comment>
<evidence type="ECO:0000256" key="12">
    <source>
        <dbReference type="SAM" id="Phobius"/>
    </source>
</evidence>
<dbReference type="GO" id="GO:0016055">
    <property type="term" value="P:Wnt signaling pathway"/>
    <property type="evidence" value="ECO:0007669"/>
    <property type="project" value="UniProtKB-KW"/>
</dbReference>
<keyword evidence="6 12" id="KW-0472">Membrane</keyword>
<evidence type="ECO:0000256" key="10">
    <source>
        <dbReference type="ARBA" id="ARBA00040371"/>
    </source>
</evidence>
<dbReference type="InterPro" id="IPR049941">
    <property type="entry name" value="LPLAT_7/PORCN-like"/>
</dbReference>
<dbReference type="GO" id="GO:0030258">
    <property type="term" value="P:lipid modification"/>
    <property type="evidence" value="ECO:0007669"/>
    <property type="project" value="TreeGrafter"/>
</dbReference>
<evidence type="ECO:0000256" key="11">
    <source>
        <dbReference type="ARBA" id="ARBA00047978"/>
    </source>
</evidence>
<name>A0A7J7JN85_BUGNE</name>
<evidence type="ECO:0000256" key="2">
    <source>
        <dbReference type="ARBA" id="ARBA00022679"/>
    </source>
</evidence>
<evidence type="ECO:0000256" key="1">
    <source>
        <dbReference type="ARBA" id="ARBA00004141"/>
    </source>
</evidence>
<dbReference type="Proteomes" id="UP000593567">
    <property type="component" value="Unassembled WGS sequence"/>
</dbReference>